<protein>
    <submittedName>
        <fullName evidence="2">Uncharacterized protein</fullName>
    </submittedName>
</protein>
<dbReference type="InterPro" id="IPR007272">
    <property type="entry name" value="Sulf_transp_TsuA/YedE"/>
</dbReference>
<evidence type="ECO:0000256" key="1">
    <source>
        <dbReference type="SAM" id="Phobius"/>
    </source>
</evidence>
<dbReference type="RefSeq" id="WP_013119396.1">
    <property type="nucleotide sequence ID" value="NZ_LGTE01000016.1"/>
</dbReference>
<proteinExistence type="predicted"/>
<keyword evidence="3" id="KW-1185">Reference proteome</keyword>
<sequence length="199" mass="21080">MTEFVRTGTPFSVLLLGLITGIAFGFVIFKIGASRYDKILKMLLLKDFGVLKFMMVAVAVGSIGVFLTDSVIYIAPMQWMRLIVGSLIFGVGFALLGGCPGTVMVSLGEGKKDALYGILGGLLGAALYAHVYPVMDKLFIAPYNLGKMTLYSALGVSYGVGLIIWVAVFAGGAFLIHKLFVPGGKKESAGVNTQPAKDV</sequence>
<evidence type="ECO:0000313" key="3">
    <source>
        <dbReference type="Proteomes" id="UP000037175"/>
    </source>
</evidence>
<evidence type="ECO:0000313" key="2">
    <source>
        <dbReference type="EMBL" id="KNZ69124.1"/>
    </source>
</evidence>
<feature type="transmembrane region" description="Helical" evidence="1">
    <location>
        <begin position="82"/>
        <end position="107"/>
    </location>
</feature>
<feature type="transmembrane region" description="Helical" evidence="1">
    <location>
        <begin position="155"/>
        <end position="176"/>
    </location>
</feature>
<feature type="transmembrane region" description="Helical" evidence="1">
    <location>
        <begin position="53"/>
        <end position="76"/>
    </location>
</feature>
<keyword evidence="1" id="KW-0812">Transmembrane</keyword>
<name>A0A0L6W216_9FIRM</name>
<keyword evidence="1" id="KW-0472">Membrane</keyword>
<organism evidence="2 3">
    <name type="scientific">Thermincola ferriacetica</name>
    <dbReference type="NCBI Taxonomy" id="281456"/>
    <lineage>
        <taxon>Bacteria</taxon>
        <taxon>Bacillati</taxon>
        <taxon>Bacillota</taxon>
        <taxon>Clostridia</taxon>
        <taxon>Eubacteriales</taxon>
        <taxon>Thermincolaceae</taxon>
        <taxon>Thermincola</taxon>
    </lineage>
</organism>
<dbReference type="EMBL" id="LGTE01000016">
    <property type="protein sequence ID" value="KNZ69124.1"/>
    <property type="molecule type" value="Genomic_DNA"/>
</dbReference>
<dbReference type="Proteomes" id="UP000037175">
    <property type="component" value="Unassembled WGS sequence"/>
</dbReference>
<gene>
    <name evidence="2" type="ORF">Tfer_2228</name>
</gene>
<accession>A0A0L6W216</accession>
<dbReference type="Pfam" id="PF04143">
    <property type="entry name" value="Sulf_transp"/>
    <property type="match status" value="1"/>
</dbReference>
<dbReference type="AlphaFoldDB" id="A0A0L6W216"/>
<feature type="transmembrane region" description="Helical" evidence="1">
    <location>
        <begin position="114"/>
        <end position="135"/>
    </location>
</feature>
<reference evidence="3" key="1">
    <citation type="submission" date="2015-07" db="EMBL/GenBank/DDBJ databases">
        <title>Complete Genome of Thermincola ferriacetica strain Z-0001T.</title>
        <authorList>
            <person name="Lusk B."/>
            <person name="Badalamenti J.P."/>
            <person name="Parameswaran P."/>
            <person name="Bond D.R."/>
            <person name="Torres C.I."/>
        </authorList>
    </citation>
    <scope>NUCLEOTIDE SEQUENCE [LARGE SCALE GENOMIC DNA]</scope>
    <source>
        <strain evidence="3">Z-0001</strain>
    </source>
</reference>
<comment type="caution">
    <text evidence="2">The sequence shown here is derived from an EMBL/GenBank/DDBJ whole genome shotgun (WGS) entry which is preliminary data.</text>
</comment>
<keyword evidence="1" id="KW-1133">Transmembrane helix</keyword>
<feature type="transmembrane region" description="Helical" evidence="1">
    <location>
        <begin position="12"/>
        <end position="32"/>
    </location>
</feature>